<dbReference type="InterPro" id="IPR036910">
    <property type="entry name" value="HMG_box_dom_sf"/>
</dbReference>
<gene>
    <name evidence="2" type="ORF">M422DRAFT_268177</name>
</gene>
<dbReference type="InterPro" id="IPR009071">
    <property type="entry name" value="HMG_box_dom"/>
</dbReference>
<dbReference type="AlphaFoldDB" id="A0A0C9UN75"/>
<evidence type="ECO:0000313" key="2">
    <source>
        <dbReference type="EMBL" id="KIJ30312.1"/>
    </source>
</evidence>
<protein>
    <recommendedName>
        <fullName evidence="1">HMG box domain-containing protein</fullName>
    </recommendedName>
</protein>
<proteinExistence type="predicted"/>
<dbReference type="HOGENOM" id="CLU_2387581_0_0_1"/>
<dbReference type="Proteomes" id="UP000054279">
    <property type="component" value="Unassembled WGS sequence"/>
</dbReference>
<reference evidence="2 3" key="1">
    <citation type="submission" date="2014-06" db="EMBL/GenBank/DDBJ databases">
        <title>Evolutionary Origins and Diversification of the Mycorrhizal Mutualists.</title>
        <authorList>
            <consortium name="DOE Joint Genome Institute"/>
            <consortium name="Mycorrhizal Genomics Consortium"/>
            <person name="Kohler A."/>
            <person name="Kuo A."/>
            <person name="Nagy L.G."/>
            <person name="Floudas D."/>
            <person name="Copeland A."/>
            <person name="Barry K.W."/>
            <person name="Cichocki N."/>
            <person name="Veneault-Fourrey C."/>
            <person name="LaButti K."/>
            <person name="Lindquist E.A."/>
            <person name="Lipzen A."/>
            <person name="Lundell T."/>
            <person name="Morin E."/>
            <person name="Murat C."/>
            <person name="Riley R."/>
            <person name="Ohm R."/>
            <person name="Sun H."/>
            <person name="Tunlid A."/>
            <person name="Henrissat B."/>
            <person name="Grigoriev I.V."/>
            <person name="Hibbett D.S."/>
            <person name="Martin F."/>
        </authorList>
    </citation>
    <scope>NUCLEOTIDE SEQUENCE [LARGE SCALE GENOMIC DNA]</scope>
    <source>
        <strain evidence="2 3">SS14</strain>
    </source>
</reference>
<dbReference type="CDD" id="cd00084">
    <property type="entry name" value="HMG-box_SF"/>
    <property type="match status" value="1"/>
</dbReference>
<feature type="domain" description="HMG box" evidence="1">
    <location>
        <begin position="21"/>
        <end position="72"/>
    </location>
</feature>
<keyword evidence="3" id="KW-1185">Reference proteome</keyword>
<evidence type="ECO:0000313" key="3">
    <source>
        <dbReference type="Proteomes" id="UP000054279"/>
    </source>
</evidence>
<dbReference type="EMBL" id="KN837264">
    <property type="protein sequence ID" value="KIJ30312.1"/>
    <property type="molecule type" value="Genomic_DNA"/>
</dbReference>
<evidence type="ECO:0000259" key="1">
    <source>
        <dbReference type="Pfam" id="PF00505"/>
    </source>
</evidence>
<dbReference type="Gene3D" id="1.10.30.10">
    <property type="entry name" value="High mobility group box domain"/>
    <property type="match status" value="1"/>
</dbReference>
<name>A0A0C9UN75_SPHS4</name>
<dbReference type="Pfam" id="PF00505">
    <property type="entry name" value="HMG_box"/>
    <property type="match status" value="1"/>
</dbReference>
<sequence>MNAQQQHGLENHDAYWYRRIRTPNAFILFRRDLGIKHPKWNAAQLSLDAANAWREADLATRAPYVEKAKELKLAEIANAIPIRTIKHGVRQRRD</sequence>
<accession>A0A0C9UN75</accession>
<organism evidence="2 3">
    <name type="scientific">Sphaerobolus stellatus (strain SS14)</name>
    <dbReference type="NCBI Taxonomy" id="990650"/>
    <lineage>
        <taxon>Eukaryota</taxon>
        <taxon>Fungi</taxon>
        <taxon>Dikarya</taxon>
        <taxon>Basidiomycota</taxon>
        <taxon>Agaricomycotina</taxon>
        <taxon>Agaricomycetes</taxon>
        <taxon>Phallomycetidae</taxon>
        <taxon>Geastrales</taxon>
        <taxon>Sphaerobolaceae</taxon>
        <taxon>Sphaerobolus</taxon>
    </lineage>
</organism>
<dbReference type="SUPFAM" id="SSF47095">
    <property type="entry name" value="HMG-box"/>
    <property type="match status" value="1"/>
</dbReference>